<dbReference type="PANTHER" id="PTHR37292:SF2">
    <property type="entry name" value="DUF262 DOMAIN-CONTAINING PROTEIN"/>
    <property type="match status" value="1"/>
</dbReference>
<gene>
    <name evidence="2" type="ORF">ACFSFW_10305</name>
</gene>
<feature type="domain" description="GmrSD restriction endonucleases N-terminal" evidence="1">
    <location>
        <begin position="10"/>
        <end position="263"/>
    </location>
</feature>
<proteinExistence type="predicted"/>
<accession>A0ABW4MN72</accession>
<dbReference type="Proteomes" id="UP001597227">
    <property type="component" value="Unassembled WGS sequence"/>
</dbReference>
<name>A0ABW4MN72_9BACI</name>
<protein>
    <submittedName>
        <fullName evidence="2">DUF262 domain-containing protein</fullName>
    </submittedName>
</protein>
<dbReference type="Pfam" id="PF03235">
    <property type="entry name" value="GmrSD_N"/>
    <property type="match status" value="1"/>
</dbReference>
<keyword evidence="3" id="KW-1185">Reference proteome</keyword>
<evidence type="ECO:0000259" key="1">
    <source>
        <dbReference type="Pfam" id="PF03235"/>
    </source>
</evidence>
<dbReference type="InterPro" id="IPR004919">
    <property type="entry name" value="GmrSD_N"/>
</dbReference>
<evidence type="ECO:0000313" key="2">
    <source>
        <dbReference type="EMBL" id="MFD1779059.1"/>
    </source>
</evidence>
<evidence type="ECO:0000313" key="3">
    <source>
        <dbReference type="Proteomes" id="UP001597227"/>
    </source>
</evidence>
<dbReference type="RefSeq" id="WP_388037752.1">
    <property type="nucleotide sequence ID" value="NZ_JBHUEK010000015.1"/>
</dbReference>
<reference evidence="3" key="1">
    <citation type="journal article" date="2019" name="Int. J. Syst. Evol. Microbiol.">
        <title>The Global Catalogue of Microorganisms (GCM) 10K type strain sequencing project: providing services to taxonomists for standard genome sequencing and annotation.</title>
        <authorList>
            <consortium name="The Broad Institute Genomics Platform"/>
            <consortium name="The Broad Institute Genome Sequencing Center for Infectious Disease"/>
            <person name="Wu L."/>
            <person name="Ma J."/>
        </authorList>
    </citation>
    <scope>NUCLEOTIDE SEQUENCE [LARGE SCALE GENOMIC DNA]</scope>
    <source>
        <strain evidence="3">CCUG 15531</strain>
    </source>
</reference>
<organism evidence="2 3">
    <name type="scientific">Fredinandcohnia salidurans</name>
    <dbReference type="NCBI Taxonomy" id="2595041"/>
    <lineage>
        <taxon>Bacteria</taxon>
        <taxon>Bacillati</taxon>
        <taxon>Bacillota</taxon>
        <taxon>Bacilli</taxon>
        <taxon>Bacillales</taxon>
        <taxon>Bacillaceae</taxon>
        <taxon>Fredinandcohnia</taxon>
    </lineage>
</organism>
<comment type="caution">
    <text evidence="2">The sequence shown here is derived from an EMBL/GenBank/DDBJ whole genome shotgun (WGS) entry which is preliminary data.</text>
</comment>
<dbReference type="PANTHER" id="PTHR37292">
    <property type="entry name" value="VNG6097C"/>
    <property type="match status" value="1"/>
</dbReference>
<dbReference type="EMBL" id="JBHUEK010000015">
    <property type="protein sequence ID" value="MFD1779059.1"/>
    <property type="molecule type" value="Genomic_DNA"/>
</dbReference>
<sequence length="672" mass="79560">MNTPQQTESIRNLVENIDKGNIVLPEFQRDFVWEIKKTCDLFDSIVRDIFIGSIIYGKPTFEITVREIDIRPRKGAGSRRKLKITSFEREEINQKSQIANFRLILDGQQRATSFYRALKGIDEIWFIAKKEDELEDKVKEKEYKDRSLEEMLYTFSLQEDDERISIKLSEAYEISKGDMFDEDIKNKFFDNLLFVAGMDDLESKANYRRYKTLCMKLGELFKSELLLSYYLLNMDNEKFALFFERSNSKGIQLNFIDILAAKLYKGFNLRDKIDELESKYPSYKFDREIIVRTISYIVSKGKDIDRNYILSNLNYEHFDLYWDDICKHYNHVLEFLFKENLVISQNWMPYENMVIPLIIFLRESNQNDFSQMNEWQYEFIKYWYWASIFSQRYSSGSNEAILQDSNVLKSIAKGMKITDRVFFTRLKSQIDSYEDIFSYSRKVNVIYKGTLNLINYNSRGLTDWNNSSKLSLSKKLEDHHIFPKEYIKNQFKNDEQAISLMDCVANRTLIPKITNIKVGKKTPSQYMMELKASNEKLESTLKEHLVPTEIVEGLYDEFFNEFIEERARLIFDLIKKTVIEKEKQIIEQYYQAPRVQGNIKIFASYYNKKLEATLDVDSQKVLLLGESHSVSSAADKAKFTLSGKADTSTNGWRFWKYIDYSGQEKYIDELRK</sequence>